<dbReference type="PANTHER" id="PTHR13947:SF37">
    <property type="entry name" value="LD18367P"/>
    <property type="match status" value="1"/>
</dbReference>
<sequence length="134" mass="14849">MGLAASGYVRRSECPYVRGIRLHLRGLRFSIRHAEEIVGLMGLIDLREHDELEEGDDPNAAFLMRMMIGSEHQGQGFGTSAMHHAISWARARGNSAFQTSVVPGNHAALRFYVSLGLNRTGRVVEDEIELTMGL</sequence>
<dbReference type="Gene3D" id="3.40.630.30">
    <property type="match status" value="1"/>
</dbReference>
<dbReference type="GO" id="GO:0008080">
    <property type="term" value="F:N-acetyltransferase activity"/>
    <property type="evidence" value="ECO:0007669"/>
    <property type="project" value="InterPro"/>
</dbReference>
<dbReference type="Proteomes" id="UP000326554">
    <property type="component" value="Unassembled WGS sequence"/>
</dbReference>
<dbReference type="PANTHER" id="PTHR13947">
    <property type="entry name" value="GNAT FAMILY N-ACETYLTRANSFERASE"/>
    <property type="match status" value="1"/>
</dbReference>
<gene>
    <name evidence="3" type="ORF">F3S47_17275</name>
</gene>
<dbReference type="PROSITE" id="PS51186">
    <property type="entry name" value="GNAT"/>
    <property type="match status" value="1"/>
</dbReference>
<reference evidence="3 4" key="1">
    <citation type="submission" date="2019-09" db="EMBL/GenBank/DDBJ databases">
        <authorList>
            <person name="Park J.-S."/>
            <person name="Choi H.-J."/>
        </authorList>
    </citation>
    <scope>NUCLEOTIDE SEQUENCE [LARGE SCALE GENOMIC DNA]</scope>
    <source>
        <strain evidence="3 4">176SS1-4</strain>
    </source>
</reference>
<keyword evidence="1 3" id="KW-0808">Transferase</keyword>
<dbReference type="Pfam" id="PF00583">
    <property type="entry name" value="Acetyltransf_1"/>
    <property type="match status" value="1"/>
</dbReference>
<dbReference type="AlphaFoldDB" id="A0A5J5GBX8"/>
<proteinExistence type="predicted"/>
<accession>A0A5J5GBX8</accession>
<dbReference type="SUPFAM" id="SSF55729">
    <property type="entry name" value="Acyl-CoA N-acyltransferases (Nat)"/>
    <property type="match status" value="1"/>
</dbReference>
<evidence type="ECO:0000256" key="1">
    <source>
        <dbReference type="ARBA" id="ARBA00022679"/>
    </source>
</evidence>
<dbReference type="InterPro" id="IPR000182">
    <property type="entry name" value="GNAT_dom"/>
</dbReference>
<evidence type="ECO:0000313" key="4">
    <source>
        <dbReference type="Proteomes" id="UP000326554"/>
    </source>
</evidence>
<dbReference type="InterPro" id="IPR050769">
    <property type="entry name" value="NAT_camello-type"/>
</dbReference>
<name>A0A5J5GBX8_9RHOB</name>
<evidence type="ECO:0000313" key="3">
    <source>
        <dbReference type="EMBL" id="KAA9005656.1"/>
    </source>
</evidence>
<organism evidence="3 4">
    <name type="scientific">Histidinibacterium aquaticum</name>
    <dbReference type="NCBI Taxonomy" id="2613962"/>
    <lineage>
        <taxon>Bacteria</taxon>
        <taxon>Pseudomonadati</taxon>
        <taxon>Pseudomonadota</taxon>
        <taxon>Alphaproteobacteria</taxon>
        <taxon>Rhodobacterales</taxon>
        <taxon>Paracoccaceae</taxon>
        <taxon>Histidinibacterium</taxon>
    </lineage>
</organism>
<evidence type="ECO:0000259" key="2">
    <source>
        <dbReference type="PROSITE" id="PS51186"/>
    </source>
</evidence>
<feature type="domain" description="N-acetyltransferase" evidence="2">
    <location>
        <begin position="1"/>
        <end position="134"/>
    </location>
</feature>
<protein>
    <submittedName>
        <fullName evidence="3">GNAT family N-acetyltransferase</fullName>
    </submittedName>
</protein>
<comment type="caution">
    <text evidence="3">The sequence shown here is derived from an EMBL/GenBank/DDBJ whole genome shotgun (WGS) entry which is preliminary data.</text>
</comment>
<dbReference type="InterPro" id="IPR016181">
    <property type="entry name" value="Acyl_CoA_acyltransferase"/>
</dbReference>
<keyword evidence="4" id="KW-1185">Reference proteome</keyword>
<dbReference type="RefSeq" id="WP_150446562.1">
    <property type="nucleotide sequence ID" value="NZ_VYQE01000006.1"/>
</dbReference>
<dbReference type="EMBL" id="VYQE01000006">
    <property type="protein sequence ID" value="KAA9005656.1"/>
    <property type="molecule type" value="Genomic_DNA"/>
</dbReference>
<dbReference type="CDD" id="cd04301">
    <property type="entry name" value="NAT_SF"/>
    <property type="match status" value="1"/>
</dbReference>